<protein>
    <recommendedName>
        <fullName evidence="5">PEGA domain-containing protein</fullName>
    </recommendedName>
</protein>
<proteinExistence type="predicted"/>
<dbReference type="RefSeq" id="WP_146661937.1">
    <property type="nucleotide sequence ID" value="NZ_CP019791.1"/>
</dbReference>
<evidence type="ECO:0008006" key="5">
    <source>
        <dbReference type="Google" id="ProtNLM"/>
    </source>
</evidence>
<sequence precursor="true">MNPAYHMTVEQAKSLLEINTNDLLIAEDAYKKLRRKLQNRLNMPGTTPEQREETIDKLSQIARAIDTIRQTAASQNSTSGASQQPPNFANSTPPQPKPFSSGNVQPTPTQSYYPHRSTPSSGWGQFVSFCQTAGFILHMLFKFIWVPTVFISQQLARLFAGISNSIRYSAVCNVLACISLISVSLAGVGSVVLMLAMKVPTAQVRVLAVPWCHVSVDGEELGVSGQAEPFYLREGEHVLELRTDTGQTLDKHITLSRHSETIIRANFQNETVTISGGHNNVNKSQNSGL</sequence>
<gene>
    <name evidence="3" type="ORF">STSP2_01873</name>
</gene>
<reference evidence="4" key="1">
    <citation type="submission" date="2017-02" db="EMBL/GenBank/DDBJ databases">
        <title>Comparative genomics and description of representatives of a novel lineage of planctomycetes thriving in anoxic sediments.</title>
        <authorList>
            <person name="Spring S."/>
            <person name="Bunk B."/>
            <person name="Sproer C."/>
        </authorList>
    </citation>
    <scope>NUCLEOTIDE SEQUENCE [LARGE SCALE GENOMIC DNA]</scope>
    <source>
        <strain evidence="4">ST-NAGAB-D1</strain>
    </source>
</reference>
<keyword evidence="2" id="KW-0472">Membrane</keyword>
<dbReference type="Proteomes" id="UP000189674">
    <property type="component" value="Chromosome"/>
</dbReference>
<feature type="region of interest" description="Disordered" evidence="1">
    <location>
        <begin position="70"/>
        <end position="116"/>
    </location>
</feature>
<name>A0A1U9NL89_9BACT</name>
<evidence type="ECO:0000313" key="3">
    <source>
        <dbReference type="EMBL" id="AQT68701.1"/>
    </source>
</evidence>
<dbReference type="STRING" id="1936003.STSP2_01873"/>
<accession>A0A1U9NL89</accession>
<keyword evidence="2" id="KW-0812">Transmembrane</keyword>
<evidence type="ECO:0000256" key="1">
    <source>
        <dbReference type="SAM" id="MobiDB-lite"/>
    </source>
</evidence>
<dbReference type="KEGG" id="alus:STSP2_01873"/>
<feature type="transmembrane region" description="Helical" evidence="2">
    <location>
        <begin position="166"/>
        <end position="195"/>
    </location>
</feature>
<evidence type="ECO:0000313" key="4">
    <source>
        <dbReference type="Proteomes" id="UP000189674"/>
    </source>
</evidence>
<evidence type="ECO:0000256" key="2">
    <source>
        <dbReference type="SAM" id="Phobius"/>
    </source>
</evidence>
<dbReference type="EMBL" id="CP019791">
    <property type="protein sequence ID" value="AQT68701.1"/>
    <property type="molecule type" value="Genomic_DNA"/>
</dbReference>
<keyword evidence="4" id="KW-1185">Reference proteome</keyword>
<dbReference type="AlphaFoldDB" id="A0A1U9NL89"/>
<feature type="transmembrane region" description="Helical" evidence="2">
    <location>
        <begin position="126"/>
        <end position="146"/>
    </location>
</feature>
<keyword evidence="2" id="KW-1133">Transmembrane helix</keyword>
<organism evidence="3 4">
    <name type="scientific">Anaerohalosphaera lusitana</name>
    <dbReference type="NCBI Taxonomy" id="1936003"/>
    <lineage>
        <taxon>Bacteria</taxon>
        <taxon>Pseudomonadati</taxon>
        <taxon>Planctomycetota</taxon>
        <taxon>Phycisphaerae</taxon>
        <taxon>Sedimentisphaerales</taxon>
        <taxon>Anaerohalosphaeraceae</taxon>
        <taxon>Anaerohalosphaera</taxon>
    </lineage>
</organism>